<evidence type="ECO:0000259" key="4">
    <source>
        <dbReference type="PROSITE" id="PS51186"/>
    </source>
</evidence>
<gene>
    <name evidence="5" type="ORF">IEZ25_10375</name>
</gene>
<dbReference type="Pfam" id="PF24553">
    <property type="entry name" value="Rv0428c_C"/>
    <property type="match status" value="1"/>
</dbReference>
<dbReference type="InterPro" id="IPR016181">
    <property type="entry name" value="Acyl_CoA_acyltransferase"/>
</dbReference>
<reference evidence="5 6" key="1">
    <citation type="submission" date="2020-09" db="EMBL/GenBank/DDBJ databases">
        <title>novel species in genus Nocardioides.</title>
        <authorList>
            <person name="Zhang G."/>
        </authorList>
    </citation>
    <scope>NUCLEOTIDE SEQUENCE [LARGE SCALE GENOMIC DNA]</scope>
    <source>
        <strain evidence="5 6">19197</strain>
    </source>
</reference>
<dbReference type="Gene3D" id="3.40.630.30">
    <property type="match status" value="1"/>
</dbReference>
<keyword evidence="2" id="KW-0012">Acyltransferase</keyword>
<dbReference type="PANTHER" id="PTHR43420">
    <property type="entry name" value="ACETYLTRANSFERASE"/>
    <property type="match status" value="1"/>
</dbReference>
<dbReference type="InterPro" id="IPR050680">
    <property type="entry name" value="YpeA/RimI_acetyltransf"/>
</dbReference>
<comment type="caution">
    <text evidence="5">The sequence shown here is derived from an EMBL/GenBank/DDBJ whole genome shotgun (WGS) entry which is preliminary data.</text>
</comment>
<evidence type="ECO:0000313" key="5">
    <source>
        <dbReference type="EMBL" id="MBD3915019.1"/>
    </source>
</evidence>
<keyword evidence="6" id="KW-1185">Reference proteome</keyword>
<dbReference type="InterPro" id="IPR056935">
    <property type="entry name" value="Rv0428c-like_C"/>
</dbReference>
<feature type="domain" description="N-acetyltransferase" evidence="4">
    <location>
        <begin position="175"/>
        <end position="312"/>
    </location>
</feature>
<accession>A0ABR8MLR7</accession>
<evidence type="ECO:0000256" key="3">
    <source>
        <dbReference type="SAM" id="MobiDB-lite"/>
    </source>
</evidence>
<dbReference type="Proteomes" id="UP000649289">
    <property type="component" value="Unassembled WGS sequence"/>
</dbReference>
<dbReference type="SUPFAM" id="SSF55729">
    <property type="entry name" value="Acyl-CoA N-acyltransferases (Nat)"/>
    <property type="match status" value="1"/>
</dbReference>
<feature type="region of interest" description="Disordered" evidence="3">
    <location>
        <begin position="1"/>
        <end position="22"/>
    </location>
</feature>
<protein>
    <submittedName>
        <fullName evidence="5">GNAT family N-acetyltransferase</fullName>
    </submittedName>
</protein>
<evidence type="ECO:0000256" key="1">
    <source>
        <dbReference type="ARBA" id="ARBA00022679"/>
    </source>
</evidence>
<evidence type="ECO:0000313" key="6">
    <source>
        <dbReference type="Proteomes" id="UP000649289"/>
    </source>
</evidence>
<dbReference type="PROSITE" id="PS51186">
    <property type="entry name" value="GNAT"/>
    <property type="match status" value="1"/>
</dbReference>
<dbReference type="CDD" id="cd04301">
    <property type="entry name" value="NAT_SF"/>
    <property type="match status" value="1"/>
</dbReference>
<proteinExistence type="predicted"/>
<feature type="compositionally biased region" description="Basic and acidic residues" evidence="3">
    <location>
        <begin position="1"/>
        <end position="12"/>
    </location>
</feature>
<keyword evidence="1" id="KW-0808">Transferase</keyword>
<organism evidence="5 6">
    <name type="scientific">Nocardioides hwasunensis</name>
    <dbReference type="NCBI Taxonomy" id="397258"/>
    <lineage>
        <taxon>Bacteria</taxon>
        <taxon>Bacillati</taxon>
        <taxon>Actinomycetota</taxon>
        <taxon>Actinomycetes</taxon>
        <taxon>Propionibacteriales</taxon>
        <taxon>Nocardioidaceae</taxon>
        <taxon>Nocardioides</taxon>
    </lineage>
</organism>
<dbReference type="InterPro" id="IPR000182">
    <property type="entry name" value="GNAT_dom"/>
</dbReference>
<sequence>MPETSEPHHGETRGATTVGSHTLGPHVVGLRVVVRHLLPDGRASDVLGTCTAWGAHSLTIDRDGPPDRAGPVEIALADVVTGKPVPPRASVRARVSARDVEQHVGALWTSLETEPLGDWLLRASPPHGGRLRRRGNSALAVDEPGIGLVDAAYAVREFYAAREQTPYVQVQLGQEVERLLAPLGFVSTGDGDAHAQLAPVSRALRSLRAVAPDAPAQVEESDTDATATLDGGTATGRAVLSGDWLLVEGLLVDPAHRRRGLATAVLAELLDWGASRGATTAMLHVETVNTGAIALYERHGFVTHHTNRYLVG</sequence>
<dbReference type="RefSeq" id="WP_191199361.1">
    <property type="nucleotide sequence ID" value="NZ_BAAAPA010000005.1"/>
</dbReference>
<dbReference type="EMBL" id="JACXYY010000004">
    <property type="protein sequence ID" value="MBD3915019.1"/>
    <property type="molecule type" value="Genomic_DNA"/>
</dbReference>
<evidence type="ECO:0000256" key="2">
    <source>
        <dbReference type="ARBA" id="ARBA00023315"/>
    </source>
</evidence>
<name>A0ABR8MLR7_9ACTN</name>